<accession>A0ABT3RC51</accession>
<dbReference type="EMBL" id="JAPFQO010000001">
    <property type="protein sequence ID" value="MCX2738937.1"/>
    <property type="molecule type" value="Genomic_DNA"/>
</dbReference>
<proteinExistence type="predicted"/>
<organism evidence="2 3">
    <name type="scientific">Pontibacter anaerobius</name>
    <dbReference type="NCBI Taxonomy" id="2993940"/>
    <lineage>
        <taxon>Bacteria</taxon>
        <taxon>Pseudomonadati</taxon>
        <taxon>Bacteroidota</taxon>
        <taxon>Cytophagia</taxon>
        <taxon>Cytophagales</taxon>
        <taxon>Hymenobacteraceae</taxon>
        <taxon>Pontibacter</taxon>
    </lineage>
</organism>
<gene>
    <name evidence="2" type="ORF">OO017_03180</name>
</gene>
<evidence type="ECO:0000313" key="3">
    <source>
        <dbReference type="Proteomes" id="UP001207228"/>
    </source>
</evidence>
<dbReference type="RefSeq" id="WP_266050981.1">
    <property type="nucleotide sequence ID" value="NZ_JAPFQO010000001.1"/>
</dbReference>
<feature type="domain" description="GSCFA" evidence="1">
    <location>
        <begin position="20"/>
        <end position="256"/>
    </location>
</feature>
<dbReference type="InterPro" id="IPR014982">
    <property type="entry name" value="GSCFA"/>
</dbReference>
<dbReference type="InterPro" id="IPR036514">
    <property type="entry name" value="SGNH_hydro_sf"/>
</dbReference>
<dbReference type="Proteomes" id="UP001207228">
    <property type="component" value="Unassembled WGS sequence"/>
</dbReference>
<comment type="caution">
    <text evidence="2">The sequence shown here is derived from an EMBL/GenBank/DDBJ whole genome shotgun (WGS) entry which is preliminary data.</text>
</comment>
<keyword evidence="3" id="KW-1185">Reference proteome</keyword>
<reference evidence="2 3" key="1">
    <citation type="submission" date="2022-11" db="EMBL/GenBank/DDBJ databases">
        <title>The characterization of three novel Bacteroidetes species and genomic analysis of their roles in tidal elemental geochemical cycles.</title>
        <authorList>
            <person name="Ma K.-J."/>
        </authorList>
    </citation>
    <scope>NUCLEOTIDE SEQUENCE [LARGE SCALE GENOMIC DNA]</scope>
    <source>
        <strain evidence="2 3">M82</strain>
    </source>
</reference>
<dbReference type="Gene3D" id="3.40.50.1110">
    <property type="entry name" value="SGNH hydrolase"/>
    <property type="match status" value="1"/>
</dbReference>
<name>A0ABT3RC51_9BACT</name>
<dbReference type="SUPFAM" id="SSF52266">
    <property type="entry name" value="SGNH hydrolase"/>
    <property type="match status" value="1"/>
</dbReference>
<evidence type="ECO:0000259" key="1">
    <source>
        <dbReference type="Pfam" id="PF08885"/>
    </source>
</evidence>
<protein>
    <submittedName>
        <fullName evidence="2">GSCFA domain-containing protein</fullName>
    </submittedName>
</protein>
<sequence length="326" mass="37478">MFRTEVQVPRSGLDLTLQHKVLTIGSCFADVIGSKLQQHKVDVQVNPFGTIFNPISVSMLLQAAAGRPYTFEEHLVQHNGIWYAYDLHSSLSSTSKEELLQSIQQRLHQTGEQLKNASLLIVTLGTAIAYRLQDSGKVVANCHKLPAANFKRVLLTMEEMSAAFEQMLTQLKQVNPSLKILLTVSPVRHIKESIEMNSVSKASLRLLCHQLQVAHPQVLYFPAYEIMMDDLRDYRYYKEDMLHPTPLAEAYIWQKFVEAYYTADFRQFIGKWEKIQRAVSHRPFHPHTEAHQKFLRNTLQQLQAMEQQYNIDVSSETEALQNQLLP</sequence>
<evidence type="ECO:0000313" key="2">
    <source>
        <dbReference type="EMBL" id="MCX2738937.1"/>
    </source>
</evidence>
<dbReference type="Pfam" id="PF08885">
    <property type="entry name" value="GSCFA"/>
    <property type="match status" value="1"/>
</dbReference>